<keyword evidence="3" id="KW-1185">Reference proteome</keyword>
<protein>
    <submittedName>
        <fullName evidence="2">Uncharacterized protein</fullName>
    </submittedName>
</protein>
<evidence type="ECO:0000256" key="1">
    <source>
        <dbReference type="SAM" id="SignalP"/>
    </source>
</evidence>
<accession>A0A2G9UZ31</accession>
<dbReference type="AlphaFoldDB" id="A0A2G9UZ31"/>
<proteinExistence type="predicted"/>
<evidence type="ECO:0000313" key="3">
    <source>
        <dbReference type="Proteomes" id="UP000230423"/>
    </source>
</evidence>
<reference evidence="2 3" key="1">
    <citation type="submission" date="2015-09" db="EMBL/GenBank/DDBJ databases">
        <title>Draft genome of the parasitic nematode Teladorsagia circumcincta isolate WARC Sus (inbred).</title>
        <authorList>
            <person name="Mitreva M."/>
        </authorList>
    </citation>
    <scope>NUCLEOTIDE SEQUENCE [LARGE SCALE GENOMIC DNA]</scope>
    <source>
        <strain evidence="2 3">S</strain>
    </source>
</reference>
<organism evidence="2 3">
    <name type="scientific">Teladorsagia circumcincta</name>
    <name type="common">Brown stomach worm</name>
    <name type="synonym">Ostertagia circumcincta</name>
    <dbReference type="NCBI Taxonomy" id="45464"/>
    <lineage>
        <taxon>Eukaryota</taxon>
        <taxon>Metazoa</taxon>
        <taxon>Ecdysozoa</taxon>
        <taxon>Nematoda</taxon>
        <taxon>Chromadorea</taxon>
        <taxon>Rhabditida</taxon>
        <taxon>Rhabditina</taxon>
        <taxon>Rhabditomorpha</taxon>
        <taxon>Strongyloidea</taxon>
        <taxon>Trichostrongylidae</taxon>
        <taxon>Teladorsagia</taxon>
    </lineage>
</organism>
<dbReference type="OrthoDB" id="5873594at2759"/>
<dbReference type="Proteomes" id="UP000230423">
    <property type="component" value="Unassembled WGS sequence"/>
</dbReference>
<feature type="signal peptide" evidence="1">
    <location>
        <begin position="1"/>
        <end position="26"/>
    </location>
</feature>
<name>A0A2G9UZ31_TELCI</name>
<sequence>MDTVSGIKMCFGFFLMSLMVIRVIQGEIEYKVHWKVNATYCSSGDIKDKRSFIIPTSDVVFFNKTTRLILDRRRYGGDQDGYVYVKYKGPETDPKSVGVGTYILVSRQGDLRRNENPVTNGRVESAVKNAVRTGTGSDFSKMYHEYPITYGVTISYVVWKTKDSWTTEELYRYMPTSCAEGNKWMANEGFFQLNDTTGEWIPIYYDPWNTDFYYK</sequence>
<gene>
    <name evidence="2" type="ORF">TELCIR_02487</name>
</gene>
<feature type="chain" id="PRO_5013849826" evidence="1">
    <location>
        <begin position="27"/>
        <end position="215"/>
    </location>
</feature>
<evidence type="ECO:0000313" key="2">
    <source>
        <dbReference type="EMBL" id="PIO75463.1"/>
    </source>
</evidence>
<keyword evidence="1" id="KW-0732">Signal</keyword>
<dbReference type="EMBL" id="KZ345140">
    <property type="protein sequence ID" value="PIO75463.1"/>
    <property type="molecule type" value="Genomic_DNA"/>
</dbReference>